<feature type="transmembrane region" description="Helical" evidence="2">
    <location>
        <begin position="251"/>
        <end position="270"/>
    </location>
</feature>
<keyword evidence="2" id="KW-1133">Transmembrane helix</keyword>
<dbReference type="Proteomes" id="UP000460221">
    <property type="component" value="Unassembled WGS sequence"/>
</dbReference>
<dbReference type="InterPro" id="IPR035965">
    <property type="entry name" value="PAS-like_dom_sf"/>
</dbReference>
<evidence type="ECO:0000313" key="4">
    <source>
        <dbReference type="EMBL" id="MTD15527.1"/>
    </source>
</evidence>
<dbReference type="AlphaFoldDB" id="A0A7K1FMY3"/>
<evidence type="ECO:0000259" key="3">
    <source>
        <dbReference type="PROSITE" id="PS50112"/>
    </source>
</evidence>
<keyword evidence="5" id="KW-1185">Reference proteome</keyword>
<dbReference type="InterPro" id="IPR000014">
    <property type="entry name" value="PAS"/>
</dbReference>
<feature type="transmembrane region" description="Helical" evidence="2">
    <location>
        <begin position="103"/>
        <end position="121"/>
    </location>
</feature>
<feature type="transmembrane region" description="Helical" evidence="2">
    <location>
        <begin position="127"/>
        <end position="147"/>
    </location>
</feature>
<gene>
    <name evidence="4" type="ORF">GIS00_16460</name>
</gene>
<evidence type="ECO:0000256" key="1">
    <source>
        <dbReference type="SAM" id="MobiDB-lite"/>
    </source>
</evidence>
<feature type="transmembrane region" description="Helical" evidence="2">
    <location>
        <begin position="35"/>
        <end position="55"/>
    </location>
</feature>
<dbReference type="Gene3D" id="3.30.450.20">
    <property type="entry name" value="PAS domain"/>
    <property type="match status" value="1"/>
</dbReference>
<proteinExistence type="predicted"/>
<dbReference type="SUPFAM" id="SSF55785">
    <property type="entry name" value="PYP-like sensor domain (PAS domain)"/>
    <property type="match status" value="1"/>
</dbReference>
<evidence type="ECO:0000313" key="5">
    <source>
        <dbReference type="Proteomes" id="UP000460221"/>
    </source>
</evidence>
<evidence type="ECO:0000256" key="2">
    <source>
        <dbReference type="SAM" id="Phobius"/>
    </source>
</evidence>
<name>A0A7K1FMY3_9ACTN</name>
<organism evidence="4 5">
    <name type="scientific">Nakamurella alba</name>
    <dbReference type="NCBI Taxonomy" id="2665158"/>
    <lineage>
        <taxon>Bacteria</taxon>
        <taxon>Bacillati</taxon>
        <taxon>Actinomycetota</taxon>
        <taxon>Actinomycetes</taxon>
        <taxon>Nakamurellales</taxon>
        <taxon>Nakamurellaceae</taxon>
        <taxon>Nakamurella</taxon>
    </lineage>
</organism>
<reference evidence="4 5" key="1">
    <citation type="submission" date="2019-11" db="EMBL/GenBank/DDBJ databases">
        <authorList>
            <person name="Jiang L.-Q."/>
        </authorList>
    </citation>
    <scope>NUCLEOTIDE SEQUENCE [LARGE SCALE GENOMIC DNA]</scope>
    <source>
        <strain evidence="4 5">YIM 132087</strain>
    </source>
</reference>
<accession>A0A7K1FMY3</accession>
<dbReference type="SMART" id="SM00091">
    <property type="entry name" value="PAS"/>
    <property type="match status" value="1"/>
</dbReference>
<protein>
    <recommendedName>
        <fullName evidence="3">PAS domain-containing protein</fullName>
    </recommendedName>
</protein>
<dbReference type="EMBL" id="WLYK01000006">
    <property type="protein sequence ID" value="MTD15527.1"/>
    <property type="molecule type" value="Genomic_DNA"/>
</dbReference>
<feature type="region of interest" description="Disordered" evidence="1">
    <location>
        <begin position="409"/>
        <end position="432"/>
    </location>
</feature>
<comment type="caution">
    <text evidence="4">The sequence shown here is derived from an EMBL/GenBank/DDBJ whole genome shotgun (WGS) entry which is preliminary data.</text>
</comment>
<sequence length="432" mass="44725">MGAAAVVVPLAVLLGLAAITLLVARRVPGLPRSAVAIAVCWEVGLLGADAVAWSAALHGADPLTSFGDVAVVEELPALLTVAATLLLAVRLHQNWMRAVADAWLLAGTVALLVWTVLLAVQPDLSPALLLGALGQMALAYWLLVWVLTVRPGLAPPVAHPPLPAGTVQPAPHPSLRNAGTLLVGVTGIRALATTKILIGLATGSGFLLWSALVLLVLSHVWLLIEGAALLGPLLRRTTPRQIGSSWLPLQLPYAVVLVLGTAIAVLWFTVPSAADAAGFVLAGLVLLVLAAGHMLTAAHNERLLRTMGDRERHFRSLVRDATEVIGLCTADGRIEYLSPRARAVLGISPVDAVGTSLSDLLGLPAAVVDSELEMLLADGGVTVLDSSPRGHRGCIWRPWCRCAPTAWSAPSGTSPNGSSCNAGCTTSPTSTS</sequence>
<feature type="transmembrane region" description="Helical" evidence="2">
    <location>
        <begin position="206"/>
        <end position="230"/>
    </location>
</feature>
<keyword evidence="2" id="KW-0812">Transmembrane</keyword>
<dbReference type="CDD" id="cd00130">
    <property type="entry name" value="PAS"/>
    <property type="match status" value="1"/>
</dbReference>
<dbReference type="RefSeq" id="WP_154769514.1">
    <property type="nucleotide sequence ID" value="NZ_WLYK01000006.1"/>
</dbReference>
<feature type="transmembrane region" description="Helical" evidence="2">
    <location>
        <begin position="181"/>
        <end position="200"/>
    </location>
</feature>
<feature type="transmembrane region" description="Helical" evidence="2">
    <location>
        <begin position="276"/>
        <end position="298"/>
    </location>
</feature>
<feature type="transmembrane region" description="Helical" evidence="2">
    <location>
        <begin position="6"/>
        <end position="23"/>
    </location>
</feature>
<keyword evidence="2" id="KW-0472">Membrane</keyword>
<feature type="domain" description="PAS" evidence="3">
    <location>
        <begin position="310"/>
        <end position="361"/>
    </location>
</feature>
<dbReference type="PROSITE" id="PS50112">
    <property type="entry name" value="PAS"/>
    <property type="match status" value="1"/>
</dbReference>